<protein>
    <submittedName>
        <fullName evidence="2">Uncharacterized protein</fullName>
    </submittedName>
</protein>
<feature type="transmembrane region" description="Helical" evidence="1">
    <location>
        <begin position="12"/>
        <end position="39"/>
    </location>
</feature>
<reference evidence="3" key="1">
    <citation type="journal article" date="2019" name="Int. J. Syst. Evol. Microbiol.">
        <title>The Global Catalogue of Microorganisms (GCM) 10K type strain sequencing project: providing services to taxonomists for standard genome sequencing and annotation.</title>
        <authorList>
            <consortium name="The Broad Institute Genomics Platform"/>
            <consortium name="The Broad Institute Genome Sequencing Center for Infectious Disease"/>
            <person name="Wu L."/>
            <person name="Ma J."/>
        </authorList>
    </citation>
    <scope>NUCLEOTIDE SEQUENCE [LARGE SCALE GENOMIC DNA]</scope>
    <source>
        <strain evidence="3">JCM 12125</strain>
    </source>
</reference>
<feature type="transmembrane region" description="Helical" evidence="1">
    <location>
        <begin position="51"/>
        <end position="71"/>
    </location>
</feature>
<keyword evidence="3" id="KW-1185">Reference proteome</keyword>
<gene>
    <name evidence="2" type="ORF">ACFPIE_06735</name>
</gene>
<accession>A0ABW0FRK5</accession>
<organism evidence="2 3">
    <name type="scientific">Brevundimonas staleyi</name>
    <dbReference type="NCBI Taxonomy" id="74326"/>
    <lineage>
        <taxon>Bacteria</taxon>
        <taxon>Pseudomonadati</taxon>
        <taxon>Pseudomonadota</taxon>
        <taxon>Alphaproteobacteria</taxon>
        <taxon>Caulobacterales</taxon>
        <taxon>Caulobacteraceae</taxon>
        <taxon>Brevundimonas</taxon>
    </lineage>
</organism>
<keyword evidence="1" id="KW-0812">Transmembrane</keyword>
<evidence type="ECO:0000313" key="3">
    <source>
        <dbReference type="Proteomes" id="UP001596152"/>
    </source>
</evidence>
<evidence type="ECO:0000256" key="1">
    <source>
        <dbReference type="SAM" id="Phobius"/>
    </source>
</evidence>
<dbReference type="RefSeq" id="WP_374035937.1">
    <property type="nucleotide sequence ID" value="NZ_CP169082.1"/>
</dbReference>
<keyword evidence="1" id="KW-1133">Transmembrane helix</keyword>
<name>A0ABW0FRK5_9CAUL</name>
<dbReference type="Proteomes" id="UP001596152">
    <property type="component" value="Unassembled WGS sequence"/>
</dbReference>
<evidence type="ECO:0000313" key="2">
    <source>
        <dbReference type="EMBL" id="MFC5343603.1"/>
    </source>
</evidence>
<proteinExistence type="predicted"/>
<dbReference type="EMBL" id="JBHSLF010000014">
    <property type="protein sequence ID" value="MFC5343603.1"/>
    <property type="molecule type" value="Genomic_DNA"/>
</dbReference>
<sequence>MSTITFKQIDRALGLSVAMGYLAVTMGGLIAVVGFFKLATFVDEFGSVKGLAILAVILFVAPPIFMVMALYKRTEVRFTSDAIEVMTRGQAASKRIPIAAIATADLNRSQMGALSLFGSNGRLLHRFAPYNDSTSLEALIEELVRAGSFRVESVPVRVFGTMAAGRVFTRR</sequence>
<keyword evidence="1" id="KW-0472">Membrane</keyword>
<comment type="caution">
    <text evidence="2">The sequence shown here is derived from an EMBL/GenBank/DDBJ whole genome shotgun (WGS) entry which is preliminary data.</text>
</comment>